<keyword evidence="2" id="KW-1185">Reference proteome</keyword>
<organism evidence="1 2">
    <name type="scientific">Nepenthes gracilis</name>
    <name type="common">Slender pitcher plant</name>
    <dbReference type="NCBI Taxonomy" id="150966"/>
    <lineage>
        <taxon>Eukaryota</taxon>
        <taxon>Viridiplantae</taxon>
        <taxon>Streptophyta</taxon>
        <taxon>Embryophyta</taxon>
        <taxon>Tracheophyta</taxon>
        <taxon>Spermatophyta</taxon>
        <taxon>Magnoliopsida</taxon>
        <taxon>eudicotyledons</taxon>
        <taxon>Gunneridae</taxon>
        <taxon>Pentapetalae</taxon>
        <taxon>Caryophyllales</taxon>
        <taxon>Nepenthaceae</taxon>
        <taxon>Nepenthes</taxon>
    </lineage>
</organism>
<proteinExistence type="predicted"/>
<dbReference type="AlphaFoldDB" id="A0AAD3SNN9"/>
<name>A0AAD3SNN9_NEPGR</name>
<reference evidence="1" key="1">
    <citation type="submission" date="2023-05" db="EMBL/GenBank/DDBJ databases">
        <title>Nepenthes gracilis genome sequencing.</title>
        <authorList>
            <person name="Fukushima K."/>
        </authorList>
    </citation>
    <scope>NUCLEOTIDE SEQUENCE</scope>
    <source>
        <strain evidence="1">SING2019-196</strain>
    </source>
</reference>
<sequence length="70" mass="7513">MLTGKLGSFAVCDVVCPIWLPGEADVDNLVLLGTPVPTLTHSRFGQLGLRLARLLLCAVYVAVVADMVFR</sequence>
<accession>A0AAD3SNN9</accession>
<protein>
    <submittedName>
        <fullName evidence="1">Uncharacterized protein</fullName>
    </submittedName>
</protein>
<evidence type="ECO:0000313" key="1">
    <source>
        <dbReference type="EMBL" id="GMH14065.1"/>
    </source>
</evidence>
<gene>
    <name evidence="1" type="ORF">Nepgr_015906</name>
</gene>
<evidence type="ECO:0000313" key="2">
    <source>
        <dbReference type="Proteomes" id="UP001279734"/>
    </source>
</evidence>
<comment type="caution">
    <text evidence="1">The sequence shown here is derived from an EMBL/GenBank/DDBJ whole genome shotgun (WGS) entry which is preliminary data.</text>
</comment>
<dbReference type="EMBL" id="BSYO01000013">
    <property type="protein sequence ID" value="GMH14065.1"/>
    <property type="molecule type" value="Genomic_DNA"/>
</dbReference>
<dbReference type="Proteomes" id="UP001279734">
    <property type="component" value="Unassembled WGS sequence"/>
</dbReference>